<comment type="caution">
    <text evidence="1">The sequence shown here is derived from an EMBL/GenBank/DDBJ whole genome shotgun (WGS) entry which is preliminary data.</text>
</comment>
<evidence type="ECO:0000313" key="1">
    <source>
        <dbReference type="EMBL" id="KAG5441077.1"/>
    </source>
</evidence>
<protein>
    <submittedName>
        <fullName evidence="1">Uncharacterized protein</fullName>
    </submittedName>
</protein>
<reference evidence="1 2" key="1">
    <citation type="journal article" date="2018" name="Biotechnol. Adv.">
        <title>Improved genomic resources and new bioinformatic workflow for the carcinogenic parasite Clonorchis sinensis: Biotechnological implications.</title>
        <authorList>
            <person name="Wang D."/>
            <person name="Korhonen P.K."/>
            <person name="Gasser R.B."/>
            <person name="Young N.D."/>
        </authorList>
    </citation>
    <scope>NUCLEOTIDE SEQUENCE [LARGE SCALE GENOMIC DNA]</scope>
    <source>
        <strain evidence="1">Cs-k2</strain>
    </source>
</reference>
<dbReference type="InParanoid" id="A0A3R7GUE7"/>
<accession>A0A3R7GUE7</accession>
<dbReference type="Proteomes" id="UP000286415">
    <property type="component" value="Unassembled WGS sequence"/>
</dbReference>
<dbReference type="STRING" id="79923.A0A3R7GUE7"/>
<evidence type="ECO:0000313" key="2">
    <source>
        <dbReference type="Proteomes" id="UP000286415"/>
    </source>
</evidence>
<organism evidence="1 2">
    <name type="scientific">Clonorchis sinensis</name>
    <name type="common">Chinese liver fluke</name>
    <dbReference type="NCBI Taxonomy" id="79923"/>
    <lineage>
        <taxon>Eukaryota</taxon>
        <taxon>Metazoa</taxon>
        <taxon>Spiralia</taxon>
        <taxon>Lophotrochozoa</taxon>
        <taxon>Platyhelminthes</taxon>
        <taxon>Trematoda</taxon>
        <taxon>Digenea</taxon>
        <taxon>Opisthorchiida</taxon>
        <taxon>Opisthorchiata</taxon>
        <taxon>Opisthorchiidae</taxon>
        <taxon>Clonorchis</taxon>
    </lineage>
</organism>
<reference evidence="1 2" key="2">
    <citation type="journal article" date="2021" name="Genomics">
        <title>High-quality reference genome for Clonorchis sinensis.</title>
        <authorList>
            <person name="Young N.D."/>
            <person name="Stroehlein A.J."/>
            <person name="Kinkar L."/>
            <person name="Wang T."/>
            <person name="Sohn W.M."/>
            <person name="Chang B.C.H."/>
            <person name="Kaur P."/>
            <person name="Weisz D."/>
            <person name="Dudchenko O."/>
            <person name="Aiden E.L."/>
            <person name="Korhonen P.K."/>
            <person name="Gasser R.B."/>
        </authorList>
    </citation>
    <scope>NUCLEOTIDE SEQUENCE [LARGE SCALE GENOMIC DNA]</scope>
    <source>
        <strain evidence="1">Cs-k2</strain>
    </source>
</reference>
<dbReference type="EMBL" id="NIRI02000077">
    <property type="protein sequence ID" value="KAG5441077.1"/>
    <property type="molecule type" value="Genomic_DNA"/>
</dbReference>
<sequence length="107" mass="12054">MNTPDHSTNVRSRHCKSLVKTLDMLSNTKRLFTTVDHTDLCMKRPNNTCVIRDPSQPHTGAQCVHYNQLKPYPPPRSDSKPSTSSYLLPISHIVEISTSDPSILSEH</sequence>
<name>A0A3R7GUE7_CLOSI</name>
<dbReference type="AlphaFoldDB" id="A0A3R7GUE7"/>
<gene>
    <name evidence="1" type="ORF">CSKR_105636</name>
</gene>
<proteinExistence type="predicted"/>
<keyword evidence="2" id="KW-1185">Reference proteome</keyword>